<reference evidence="4" key="2">
    <citation type="submission" date="2019-06" db="EMBL/GenBank/DDBJ databases">
        <title>Co-occurence of chitin degradation, pigmentation and bioactivity in marine Pseudoalteromonas.</title>
        <authorList>
            <person name="Sonnenschein E.C."/>
            <person name="Bech P.K."/>
        </authorList>
    </citation>
    <scope>NUCLEOTIDE SEQUENCE [LARGE SCALE GENOMIC DNA]</scope>
    <source>
        <strain evidence="4">S2231</strain>
    </source>
</reference>
<sequence>MYKILGYSLFLPFIGFYSFILGPILKLVLLPGGMLLFLLILGPTDFMAHIRAAYPQLKNSQKEDKAVTSP</sequence>
<comment type="caution">
    <text evidence="2">The sequence shown here is derived from an EMBL/GenBank/DDBJ whole genome shotgun (WGS) entry which is preliminary data.</text>
</comment>
<accession>A0A5S3XL66</accession>
<dbReference type="AlphaFoldDB" id="A0A5S3XL66"/>
<reference evidence="3 4" key="1">
    <citation type="submission" date="2017-12" db="EMBL/GenBank/DDBJ databases">
        <authorList>
            <person name="Paulsen S."/>
            <person name="Gram L.K."/>
        </authorList>
    </citation>
    <scope>NUCLEOTIDE SEQUENCE [LARGE SCALE GENOMIC DNA]</scope>
    <source>
        <strain evidence="2 4">S2231</strain>
        <strain evidence="1 3">S2233</strain>
    </source>
</reference>
<reference evidence="2" key="3">
    <citation type="submission" date="2019-09" db="EMBL/GenBank/DDBJ databases">
        <title>Co-occurence of chitin degradation, pigmentation and bioactivity in marine Pseudoalteromonas.</title>
        <authorList>
            <person name="Sonnenschein E.C."/>
            <person name="Bech P.K."/>
        </authorList>
    </citation>
    <scope>NUCLEOTIDE SEQUENCE</scope>
    <source>
        <strain evidence="2">S2231</strain>
        <strain evidence="1 3">S2233</strain>
    </source>
</reference>
<dbReference type="EMBL" id="PNCL01000093">
    <property type="protein sequence ID" value="TMP55833.1"/>
    <property type="molecule type" value="Genomic_DNA"/>
</dbReference>
<organism evidence="2 4">
    <name type="scientific">Pseudoalteromonas citrea</name>
    <dbReference type="NCBI Taxonomy" id="43655"/>
    <lineage>
        <taxon>Bacteria</taxon>
        <taxon>Pseudomonadati</taxon>
        <taxon>Pseudomonadota</taxon>
        <taxon>Gammaproteobacteria</taxon>
        <taxon>Alteromonadales</taxon>
        <taxon>Pseudoalteromonadaceae</taxon>
        <taxon>Pseudoalteromonas</taxon>
    </lineage>
</organism>
<evidence type="ECO:0000313" key="3">
    <source>
        <dbReference type="Proteomes" id="UP000305730"/>
    </source>
</evidence>
<dbReference type="Proteomes" id="UP000305730">
    <property type="component" value="Unassembled WGS sequence"/>
</dbReference>
<protein>
    <submittedName>
        <fullName evidence="2">Uncharacterized protein</fullName>
    </submittedName>
</protein>
<name>A0A5S3XL66_9GAMM</name>
<evidence type="ECO:0000313" key="2">
    <source>
        <dbReference type="EMBL" id="TMP55833.1"/>
    </source>
</evidence>
<dbReference type="Proteomes" id="UP000307706">
    <property type="component" value="Unassembled WGS sequence"/>
</dbReference>
<evidence type="ECO:0000313" key="4">
    <source>
        <dbReference type="Proteomes" id="UP000307706"/>
    </source>
</evidence>
<proteinExistence type="predicted"/>
<dbReference type="EMBL" id="PNCK01000020">
    <property type="protein sequence ID" value="TMP44636.1"/>
    <property type="molecule type" value="Genomic_DNA"/>
</dbReference>
<evidence type="ECO:0000313" key="1">
    <source>
        <dbReference type="EMBL" id="TMP44636.1"/>
    </source>
</evidence>
<keyword evidence="3" id="KW-1185">Reference proteome</keyword>
<gene>
    <name evidence="2" type="ORF">CWB96_16335</name>
    <name evidence="1" type="ORF">CWB97_06230</name>
</gene>